<dbReference type="AlphaFoldDB" id="A0A1D2VJZ8"/>
<gene>
    <name evidence="11" type="ORF">ASCRUDRAFT_7401</name>
</gene>
<organism evidence="11 12">
    <name type="scientific">Ascoidea rubescens DSM 1968</name>
    <dbReference type="NCBI Taxonomy" id="1344418"/>
    <lineage>
        <taxon>Eukaryota</taxon>
        <taxon>Fungi</taxon>
        <taxon>Dikarya</taxon>
        <taxon>Ascomycota</taxon>
        <taxon>Saccharomycotina</taxon>
        <taxon>Saccharomycetes</taxon>
        <taxon>Ascoideaceae</taxon>
        <taxon>Ascoidea</taxon>
    </lineage>
</organism>
<dbReference type="SMART" id="SM00317">
    <property type="entry name" value="SET"/>
    <property type="match status" value="1"/>
</dbReference>
<dbReference type="GO" id="GO:0032259">
    <property type="term" value="P:methylation"/>
    <property type="evidence" value="ECO:0007669"/>
    <property type="project" value="UniProtKB-KW"/>
</dbReference>
<protein>
    <recommendedName>
        <fullName evidence="7">Histone-lysine N-methyltransferase SET5</fullName>
    </recommendedName>
    <alternativeName>
        <fullName evidence="6">SET domain-containing protein 5</fullName>
    </alternativeName>
</protein>
<dbReference type="GeneID" id="30966151"/>
<sequence length="569" mass="64849">MVKIPIDSTLLSNKFEILEINDKSTNNTDTSNGIGEKNLNGGTNDSTFSDPYGLDSTIPHEREVCDQVIEIWKKNPENESLSISKLRTIVKYNNPNWELSEKRLKSILKSFNLLPSNIINNTFVSKITSYETPGLDINHYTPANSPNSIKIQSSLKKGKGIFALKKILKDTLLWQETPFLLHPPLDHLNLIKNSYACTYCGKLLVNRKNKSSFLNGLDCKYCNESWCSKNCKKLDTLHVFLNHNNHSNQKVKLNSKNWLIFKNHCAETNWNGLFAVGYIYAKSLLDKVGEEFLSKFKSFATIPLNEKFLALNPNSKNSFVYEQSDQLWQTGFQKLNDCFPDNPLSFENYMLYIGGYNLNNISDALFLVQSHLNHNCDYNVDVKFDDLSPANGIKVYAKRDINPHEELFTSYVSPTFHVNQRRKELRENWGFLCSCKRCKNELKLEQKRKSSFGSIAQNNPQTQTQKQNQKKNQKKSNSDSNSNPSPNSKPNSNSNSNANSRSSSISILRSHSLSQSDRKKIRDMLKNVGKVGDFDLDLPGCKDNGDLYGTQRRKSVRFDEKVVAVKSDV</sequence>
<name>A0A1D2VJZ8_9ASCO</name>
<feature type="region of interest" description="Disordered" evidence="9">
    <location>
        <begin position="451"/>
        <end position="519"/>
    </location>
</feature>
<evidence type="ECO:0000256" key="3">
    <source>
        <dbReference type="ARBA" id="ARBA00022603"/>
    </source>
</evidence>
<dbReference type="SUPFAM" id="SSF82199">
    <property type="entry name" value="SET domain"/>
    <property type="match status" value="1"/>
</dbReference>
<dbReference type="InParanoid" id="A0A1D2VJZ8"/>
<evidence type="ECO:0000256" key="6">
    <source>
        <dbReference type="ARBA" id="ARBA00042380"/>
    </source>
</evidence>
<keyword evidence="4" id="KW-0808">Transferase</keyword>
<dbReference type="RefSeq" id="XP_020048249.1">
    <property type="nucleotide sequence ID" value="XM_020192515.1"/>
</dbReference>
<dbReference type="STRING" id="1344418.A0A1D2VJZ8"/>
<reference evidence="12" key="1">
    <citation type="submission" date="2016-05" db="EMBL/GenBank/DDBJ databases">
        <title>Comparative genomics of biotechnologically important yeasts.</title>
        <authorList>
            <consortium name="DOE Joint Genome Institute"/>
            <person name="Riley R."/>
            <person name="Haridas S."/>
            <person name="Wolfe K.H."/>
            <person name="Lopes M.R."/>
            <person name="Hittinger C.T."/>
            <person name="Goker M."/>
            <person name="Salamov A."/>
            <person name="Wisecaver J."/>
            <person name="Long T.M."/>
            <person name="Aerts A.L."/>
            <person name="Barry K."/>
            <person name="Choi C."/>
            <person name="Clum A."/>
            <person name="Coughlan A.Y."/>
            <person name="Deshpande S."/>
            <person name="Douglass A.P."/>
            <person name="Hanson S.J."/>
            <person name="Klenk H.-P."/>
            <person name="Labutti K."/>
            <person name="Lapidus A."/>
            <person name="Lindquist E."/>
            <person name="Lipzen A."/>
            <person name="Meier-Kolthoff J.P."/>
            <person name="Ohm R.A."/>
            <person name="Otillar R.P."/>
            <person name="Pangilinan J."/>
            <person name="Peng Y."/>
            <person name="Rokas A."/>
            <person name="Rosa C.A."/>
            <person name="Scheuner C."/>
            <person name="Sibirny A.A."/>
            <person name="Slot J.C."/>
            <person name="Stielow J.B."/>
            <person name="Sun H."/>
            <person name="Kurtzman C.P."/>
            <person name="Blackwell M."/>
            <person name="Grigoriev I.V."/>
            <person name="Jeffries T.W."/>
        </authorList>
    </citation>
    <scope>NUCLEOTIDE SEQUENCE [LARGE SCALE GENOMIC DNA]</scope>
    <source>
        <strain evidence="12">DSM 1968</strain>
    </source>
</reference>
<feature type="compositionally biased region" description="Low complexity" evidence="9">
    <location>
        <begin position="478"/>
        <end position="515"/>
    </location>
</feature>
<evidence type="ECO:0000256" key="5">
    <source>
        <dbReference type="ARBA" id="ARBA00022691"/>
    </source>
</evidence>
<evidence type="ECO:0000313" key="11">
    <source>
        <dbReference type="EMBL" id="ODV61942.1"/>
    </source>
</evidence>
<dbReference type="InterPro" id="IPR001214">
    <property type="entry name" value="SET_dom"/>
</dbReference>
<dbReference type="PANTHER" id="PTHR46402">
    <property type="entry name" value="SET AND MYND DOMAIN-CONTAINING PROTEIN 5"/>
    <property type="match status" value="1"/>
</dbReference>
<evidence type="ECO:0000256" key="1">
    <source>
        <dbReference type="ARBA" id="ARBA00004286"/>
    </source>
</evidence>
<accession>A0A1D2VJZ8</accession>
<feature type="region of interest" description="Disordered" evidence="9">
    <location>
        <begin position="25"/>
        <end position="44"/>
    </location>
</feature>
<feature type="compositionally biased region" description="Low complexity" evidence="9">
    <location>
        <begin position="456"/>
        <end position="467"/>
    </location>
</feature>
<keyword evidence="3" id="KW-0489">Methyltransferase</keyword>
<evidence type="ECO:0000259" key="10">
    <source>
        <dbReference type="PROSITE" id="PS50280"/>
    </source>
</evidence>
<evidence type="ECO:0000256" key="2">
    <source>
        <dbReference type="ARBA" id="ARBA00022454"/>
    </source>
</evidence>
<evidence type="ECO:0000256" key="7">
    <source>
        <dbReference type="ARBA" id="ARBA00044528"/>
    </source>
</evidence>
<dbReference type="InterPro" id="IPR046341">
    <property type="entry name" value="SET_dom_sf"/>
</dbReference>
<evidence type="ECO:0000313" key="12">
    <source>
        <dbReference type="Proteomes" id="UP000095038"/>
    </source>
</evidence>
<dbReference type="PANTHER" id="PTHR46402:SF2">
    <property type="entry name" value="HISTONE-LYSINE N-TRIMETHYLTRANSFERASE SMYD5"/>
    <property type="match status" value="1"/>
</dbReference>
<keyword evidence="12" id="KW-1185">Reference proteome</keyword>
<dbReference type="OrthoDB" id="438641at2759"/>
<comment type="catalytic activity">
    <reaction evidence="8">
        <text>L-lysyl-[histone] + S-adenosyl-L-methionine = N(6)-methyl-L-lysyl-[histone] + S-adenosyl-L-homocysteine + H(+)</text>
        <dbReference type="Rhea" id="RHEA:10024"/>
        <dbReference type="Rhea" id="RHEA-COMP:9845"/>
        <dbReference type="Rhea" id="RHEA-COMP:9846"/>
        <dbReference type="ChEBI" id="CHEBI:15378"/>
        <dbReference type="ChEBI" id="CHEBI:29969"/>
        <dbReference type="ChEBI" id="CHEBI:57856"/>
        <dbReference type="ChEBI" id="CHEBI:59789"/>
        <dbReference type="ChEBI" id="CHEBI:61929"/>
    </reaction>
    <physiologicalReaction direction="left-to-right" evidence="8">
        <dbReference type="Rhea" id="RHEA:10025"/>
    </physiologicalReaction>
</comment>
<dbReference type="GO" id="GO:0005694">
    <property type="term" value="C:chromosome"/>
    <property type="evidence" value="ECO:0007669"/>
    <property type="project" value="UniProtKB-SubCell"/>
</dbReference>
<evidence type="ECO:0000256" key="8">
    <source>
        <dbReference type="ARBA" id="ARBA00048619"/>
    </source>
</evidence>
<dbReference type="GO" id="GO:0042799">
    <property type="term" value="F:histone H4K20 methyltransferase activity"/>
    <property type="evidence" value="ECO:0007669"/>
    <property type="project" value="TreeGrafter"/>
</dbReference>
<dbReference type="PROSITE" id="PS50280">
    <property type="entry name" value="SET"/>
    <property type="match status" value="1"/>
</dbReference>
<dbReference type="Pfam" id="PF00856">
    <property type="entry name" value="SET"/>
    <property type="match status" value="1"/>
</dbReference>
<comment type="subcellular location">
    <subcellularLocation>
        <location evidence="1">Chromosome</location>
    </subcellularLocation>
</comment>
<dbReference type="FunCoup" id="A0A1D2VJZ8">
    <property type="interactions" value="667"/>
</dbReference>
<dbReference type="GO" id="GO:0045814">
    <property type="term" value="P:negative regulation of gene expression, epigenetic"/>
    <property type="evidence" value="ECO:0007669"/>
    <property type="project" value="TreeGrafter"/>
</dbReference>
<evidence type="ECO:0000256" key="4">
    <source>
        <dbReference type="ARBA" id="ARBA00022679"/>
    </source>
</evidence>
<dbReference type="CDD" id="cd20071">
    <property type="entry name" value="SET_SMYD"/>
    <property type="match status" value="1"/>
</dbReference>
<dbReference type="EMBL" id="KV454478">
    <property type="protein sequence ID" value="ODV61942.1"/>
    <property type="molecule type" value="Genomic_DNA"/>
</dbReference>
<dbReference type="Proteomes" id="UP000095038">
    <property type="component" value="Unassembled WGS sequence"/>
</dbReference>
<evidence type="ECO:0000256" key="9">
    <source>
        <dbReference type="SAM" id="MobiDB-lite"/>
    </source>
</evidence>
<dbReference type="Gene3D" id="2.170.270.10">
    <property type="entry name" value="SET domain"/>
    <property type="match status" value="1"/>
</dbReference>
<keyword evidence="2" id="KW-0158">Chromosome</keyword>
<feature type="domain" description="SET" evidence="10">
    <location>
        <begin position="147"/>
        <end position="412"/>
    </location>
</feature>
<proteinExistence type="predicted"/>
<keyword evidence="5" id="KW-0949">S-adenosyl-L-methionine</keyword>